<gene>
    <name evidence="3" type="ORF">QUW08_03240</name>
</gene>
<dbReference type="Proteomes" id="UP001529380">
    <property type="component" value="Unassembled WGS sequence"/>
</dbReference>
<evidence type="ECO:0000313" key="4">
    <source>
        <dbReference type="Proteomes" id="UP001529380"/>
    </source>
</evidence>
<dbReference type="InterPro" id="IPR002942">
    <property type="entry name" value="S4_RNA-bd"/>
</dbReference>
<dbReference type="Gene3D" id="3.30.1370.160">
    <property type="match status" value="1"/>
</dbReference>
<dbReference type="RefSeq" id="WP_289599186.1">
    <property type="nucleotide sequence ID" value="NZ_JAUDCL010000004.1"/>
</dbReference>
<dbReference type="Pfam" id="PF17774">
    <property type="entry name" value="YlmH_RBD"/>
    <property type="match status" value="1"/>
</dbReference>
<dbReference type="InterPro" id="IPR012677">
    <property type="entry name" value="Nucleotide-bd_a/b_plait_sf"/>
</dbReference>
<proteinExistence type="predicted"/>
<comment type="caution">
    <text evidence="3">The sequence shown here is derived from an EMBL/GenBank/DDBJ whole genome shotgun (WGS) entry which is preliminary data.</text>
</comment>
<keyword evidence="1" id="KW-0694">RNA-binding</keyword>
<keyword evidence="4" id="KW-1185">Reference proteome</keyword>
<dbReference type="Pfam" id="PF01479">
    <property type="entry name" value="S4"/>
    <property type="match status" value="1"/>
</dbReference>
<name>A0ABT7UN44_9FIRM</name>
<evidence type="ECO:0000259" key="2">
    <source>
        <dbReference type="SMART" id="SM00363"/>
    </source>
</evidence>
<dbReference type="EMBL" id="JAUDCL010000004">
    <property type="protein sequence ID" value="MDM8200316.1"/>
    <property type="molecule type" value="Genomic_DNA"/>
</dbReference>
<reference evidence="3 4" key="3">
    <citation type="submission" date="2023-06" db="EMBL/GenBank/DDBJ databases">
        <authorList>
            <person name="Zeman M."/>
            <person name="Kubasova T."/>
            <person name="Jahodarova E."/>
            <person name="Nykrynova M."/>
            <person name="Rychlik I."/>
        </authorList>
    </citation>
    <scope>NUCLEOTIDE SEQUENCE [LARGE SCALE GENOMIC DNA]</scope>
    <source>
        <strain evidence="3 4">ET340</strain>
    </source>
</reference>
<feature type="domain" description="RNA-binding S4" evidence="2">
    <location>
        <begin position="190"/>
        <end position="247"/>
    </location>
</feature>
<evidence type="ECO:0000256" key="1">
    <source>
        <dbReference type="PROSITE-ProRule" id="PRU00182"/>
    </source>
</evidence>
<dbReference type="InterPro" id="IPR040591">
    <property type="entry name" value="RqcP2_RBD"/>
</dbReference>
<dbReference type="SUPFAM" id="SSF55174">
    <property type="entry name" value="Alpha-L RNA-binding motif"/>
    <property type="match status" value="1"/>
</dbReference>
<dbReference type="PROSITE" id="PS50889">
    <property type="entry name" value="S4"/>
    <property type="match status" value="1"/>
</dbReference>
<dbReference type="SMART" id="SM00363">
    <property type="entry name" value="S4"/>
    <property type="match status" value="1"/>
</dbReference>
<accession>A0ABT7UN44</accession>
<dbReference type="Gene3D" id="3.30.70.330">
    <property type="match status" value="1"/>
</dbReference>
<organism evidence="3 4">
    <name type="scientific">Allofournierella massiliensis</name>
    <dbReference type="NCBI Taxonomy" id="1650663"/>
    <lineage>
        <taxon>Bacteria</taxon>
        <taxon>Bacillati</taxon>
        <taxon>Bacillota</taxon>
        <taxon>Clostridia</taxon>
        <taxon>Eubacteriales</taxon>
        <taxon>Oscillospiraceae</taxon>
        <taxon>Allofournierella</taxon>
    </lineage>
</organism>
<evidence type="ECO:0000313" key="3">
    <source>
        <dbReference type="EMBL" id="MDM8200316.1"/>
    </source>
</evidence>
<protein>
    <submittedName>
        <fullName evidence="3">YlmH/Sll1252 family protein</fullName>
    </submittedName>
</protein>
<reference evidence="4" key="2">
    <citation type="submission" date="2023-06" db="EMBL/GenBank/DDBJ databases">
        <title>Identification and characterization of horizontal gene transfer across gut microbiota members of farm animals based on homology search.</title>
        <authorList>
            <person name="Zeman M."/>
            <person name="Kubasova T."/>
            <person name="Jahodarova E."/>
            <person name="Nykrynova M."/>
            <person name="Rychlik I."/>
        </authorList>
    </citation>
    <scope>NUCLEOTIDE SEQUENCE [LARGE SCALE GENOMIC DNA]</scope>
    <source>
        <strain evidence="4">ET340</strain>
    </source>
</reference>
<reference evidence="3 4" key="1">
    <citation type="submission" date="2023-06" db="EMBL/GenBank/DDBJ databases">
        <title>Identification and characterization of horizontal gene transfer across gut microbiota members of farm animals based on homology search.</title>
        <authorList>
            <person name="Schwarzerova J."/>
            <person name="Nykrynova M."/>
            <person name="Jureckova K."/>
            <person name="Cejkova D."/>
            <person name="Rychlik I."/>
        </authorList>
    </citation>
    <scope>NUCLEOTIDE SEQUENCE [LARGE SCALE GENOMIC DNA]</scope>
    <source>
        <strain evidence="3 4">ET340</strain>
    </source>
</reference>
<dbReference type="CDD" id="cd00165">
    <property type="entry name" value="S4"/>
    <property type="match status" value="1"/>
</dbReference>
<sequence>MAYSSDPIAQRGFVPPQNDQERLVMRRVQDLCEIAMRKGIARYSTFLSDREQTLAQAALNREGCEEYSFDGGYPFAERKILCIEPVGSCGTLPIACVQVECFREQDVPAHKDYLGAVLGLGLDRSNIGDIVLDPQAPGTAYVFALEPAAELLCNELASVGRHSVHTQRFYGEIPVQEPERTRQSATVSSLRADAVLAAMLRCSRGQAADLVRGGRLEINHVSVSNPHAPVYQGDLFTVRGSGRFRLEEIGGKSKKDRQFITFFQY</sequence>